<dbReference type="Pfam" id="PF00593">
    <property type="entry name" value="TonB_dep_Rec_b-barrel"/>
    <property type="match status" value="1"/>
</dbReference>
<dbReference type="InterPro" id="IPR039426">
    <property type="entry name" value="TonB-dep_rcpt-like"/>
</dbReference>
<dbReference type="InterPro" id="IPR037066">
    <property type="entry name" value="Plug_dom_sf"/>
</dbReference>
<keyword evidence="6 11" id="KW-0798">TonB box</keyword>
<evidence type="ECO:0000256" key="5">
    <source>
        <dbReference type="ARBA" id="ARBA00022729"/>
    </source>
</evidence>
<evidence type="ECO:0000256" key="8">
    <source>
        <dbReference type="ARBA" id="ARBA00023170"/>
    </source>
</evidence>
<keyword evidence="5 12" id="KW-0732">Signal</keyword>
<reference evidence="15 16" key="1">
    <citation type="submission" date="2020-04" db="EMBL/GenBank/DDBJ databases">
        <title>A Flavivirga sp. nov.</title>
        <authorList>
            <person name="Sun X."/>
        </authorList>
    </citation>
    <scope>NUCLEOTIDE SEQUENCE [LARGE SCALE GENOMIC DNA]</scope>
    <source>
        <strain evidence="15 16">Y03</strain>
    </source>
</reference>
<organism evidence="15 16">
    <name type="scientific">Flavivirga algicola</name>
    <dbReference type="NCBI Taxonomy" id="2729136"/>
    <lineage>
        <taxon>Bacteria</taxon>
        <taxon>Pseudomonadati</taxon>
        <taxon>Bacteroidota</taxon>
        <taxon>Flavobacteriia</taxon>
        <taxon>Flavobacteriales</taxon>
        <taxon>Flavobacteriaceae</taxon>
        <taxon>Flavivirga</taxon>
    </lineage>
</organism>
<feature type="signal peptide" evidence="12">
    <location>
        <begin position="1"/>
        <end position="31"/>
    </location>
</feature>
<keyword evidence="7 10" id="KW-0472">Membrane</keyword>
<evidence type="ECO:0000313" key="16">
    <source>
        <dbReference type="Proteomes" id="UP000746690"/>
    </source>
</evidence>
<keyword evidence="3 10" id="KW-1134">Transmembrane beta strand</keyword>
<evidence type="ECO:0000256" key="10">
    <source>
        <dbReference type="PROSITE-ProRule" id="PRU01360"/>
    </source>
</evidence>
<name>A0ABX1RR58_9FLAO</name>
<feature type="domain" description="TonB-dependent receptor plug" evidence="14">
    <location>
        <begin position="126"/>
        <end position="238"/>
    </location>
</feature>
<dbReference type="InterPro" id="IPR023997">
    <property type="entry name" value="TonB-dep_OMP_SusC/RagA_CS"/>
</dbReference>
<dbReference type="InterPro" id="IPR008969">
    <property type="entry name" value="CarboxyPept-like_regulatory"/>
</dbReference>
<dbReference type="PANTHER" id="PTHR30069:SF29">
    <property type="entry name" value="HEMOGLOBIN AND HEMOGLOBIN-HAPTOGLOBIN-BINDING PROTEIN 1-RELATED"/>
    <property type="match status" value="1"/>
</dbReference>
<dbReference type="NCBIfam" id="TIGR04057">
    <property type="entry name" value="SusC_RagA_signa"/>
    <property type="match status" value="1"/>
</dbReference>
<keyword evidence="9 10" id="KW-0998">Cell outer membrane</keyword>
<sequence length="1029" mass="110915">MKQTKNKLLFKPLQLVLFCFFAMAFCNISNAQSVNVKGTITDNQGVPLTGASIIVKGTSKGATADFDGSYTLTDVDTNGIIIISYVGYKTKEIPVNGQTTLSVQLEEDLATLDQVVVVGYGSQKRSQITGAVETIDTEALTRTNTASIDNALQGLAAGVSVTSNNATPGGGVSVRIRGAGGVNGSEPLYVIDGFPISVGGNENSSPLSSINPQDIKSITVLKDAASAAIYGTRAANGVVLITTKRGRTSQKGVVSINTRTGFQRVANTLDLMDAQTFVRTTNLAYQNAGRAIAPGFDNPESFGVGTDWIDTITQTAQMSDIQASFSGGSETSNFFLSLGRFKQEGIVKGSSFERISTRINADKRISEKLKVGASIGFTRSKQDGLGASRGTNTVLSLATLFYPTIPVYDANGNYAPTPANGFYKPQVNPLFTAEGPTTPPIRNNFQGNIYAQYKIIPNLEFKTSGFYTFNNTVSENYGRIFDLGAAASTEQSIAKSQVTSSTFLIENTLNYTINANSHSIGLLAGHSLQRSRFQRLAVSGENANEGEPLVVTNLTQNLQITDFISEESLLSYFGKVNYSYMGKYLMTAIVRRDASSKFGRNNRWGTFPSLSLGWRISDENFMPKETALSGLKLRAGWGQVGADNIQNYLFSPVVVQGFNYPFGNQDGVVLSGSATQGIANPDLKWETVTQYSVGIDADFFDNRLNLVAEYYNKTQEDVLVGVPQSAVTGISNGKNQGSQRQNIGELVNKGFEFSANYAGKVGELEFSVGANLTTIQNEILNVPAAINNYNFRGGNLTRTENGRSIGEFYGLVADGIFQTQAEVTAHATQNVNNAPGDIRYKDISGPDGTPDGIIDDNDRTFIGSPIPDFIYGFNLNLQYKNFDFSLQGTGMSGNDVYNISKVLLTDYTRSENKLNITPWSTSNSNASYPRAIAQDVGNSQNSSFYVEDGSFTRIKVIELGYSLPTNLLDKLGISQVRLYGNVLNPFTFTNYSGTDPEVGNANGSNLAAGIDNFVYPIARVFSVGLNAKF</sequence>
<evidence type="ECO:0000256" key="11">
    <source>
        <dbReference type="RuleBase" id="RU003357"/>
    </source>
</evidence>
<comment type="caution">
    <text evidence="15">The sequence shown here is derived from an EMBL/GenBank/DDBJ whole genome shotgun (WGS) entry which is preliminary data.</text>
</comment>
<keyword evidence="2 10" id="KW-0813">Transport</keyword>
<evidence type="ECO:0000313" key="15">
    <source>
        <dbReference type="EMBL" id="NMH86026.1"/>
    </source>
</evidence>
<dbReference type="SUPFAM" id="SSF56935">
    <property type="entry name" value="Porins"/>
    <property type="match status" value="1"/>
</dbReference>
<dbReference type="PROSITE" id="PS52016">
    <property type="entry name" value="TONB_DEPENDENT_REC_3"/>
    <property type="match status" value="1"/>
</dbReference>
<keyword evidence="4 10" id="KW-0812">Transmembrane</keyword>
<dbReference type="NCBIfam" id="TIGR04056">
    <property type="entry name" value="OMP_RagA_SusC"/>
    <property type="match status" value="1"/>
</dbReference>
<dbReference type="InterPro" id="IPR023996">
    <property type="entry name" value="TonB-dep_OMP_SusC/RagA"/>
</dbReference>
<dbReference type="Proteomes" id="UP000746690">
    <property type="component" value="Unassembled WGS sequence"/>
</dbReference>
<evidence type="ECO:0000256" key="2">
    <source>
        <dbReference type="ARBA" id="ARBA00022448"/>
    </source>
</evidence>
<evidence type="ECO:0000256" key="1">
    <source>
        <dbReference type="ARBA" id="ARBA00004571"/>
    </source>
</evidence>
<dbReference type="EMBL" id="JABBHF010000001">
    <property type="protein sequence ID" value="NMH86026.1"/>
    <property type="molecule type" value="Genomic_DNA"/>
</dbReference>
<dbReference type="InterPro" id="IPR036942">
    <property type="entry name" value="Beta-barrel_TonB_sf"/>
</dbReference>
<evidence type="ECO:0000256" key="12">
    <source>
        <dbReference type="SAM" id="SignalP"/>
    </source>
</evidence>
<evidence type="ECO:0000256" key="3">
    <source>
        <dbReference type="ARBA" id="ARBA00022452"/>
    </source>
</evidence>
<evidence type="ECO:0000256" key="9">
    <source>
        <dbReference type="ARBA" id="ARBA00023237"/>
    </source>
</evidence>
<keyword evidence="8 15" id="KW-0675">Receptor</keyword>
<comment type="subcellular location">
    <subcellularLocation>
        <location evidence="1 10">Cell outer membrane</location>
        <topology evidence="1 10">Multi-pass membrane protein</topology>
    </subcellularLocation>
</comment>
<dbReference type="Gene3D" id="2.170.130.10">
    <property type="entry name" value="TonB-dependent receptor, plug domain"/>
    <property type="match status" value="1"/>
</dbReference>
<dbReference type="RefSeq" id="WP_169669087.1">
    <property type="nucleotide sequence ID" value="NZ_JABBHF010000001.1"/>
</dbReference>
<evidence type="ECO:0000256" key="7">
    <source>
        <dbReference type="ARBA" id="ARBA00023136"/>
    </source>
</evidence>
<evidence type="ECO:0000256" key="6">
    <source>
        <dbReference type="ARBA" id="ARBA00023077"/>
    </source>
</evidence>
<evidence type="ECO:0000259" key="14">
    <source>
        <dbReference type="Pfam" id="PF07715"/>
    </source>
</evidence>
<feature type="chain" id="PRO_5047544303" evidence="12">
    <location>
        <begin position="32"/>
        <end position="1029"/>
    </location>
</feature>
<feature type="domain" description="TonB-dependent receptor-like beta-barrel" evidence="13">
    <location>
        <begin position="411"/>
        <end position="777"/>
    </location>
</feature>
<comment type="similarity">
    <text evidence="10 11">Belongs to the TonB-dependent receptor family.</text>
</comment>
<dbReference type="Pfam" id="PF07715">
    <property type="entry name" value="Plug"/>
    <property type="match status" value="1"/>
</dbReference>
<accession>A0ABX1RR58</accession>
<keyword evidence="16" id="KW-1185">Reference proteome</keyword>
<dbReference type="Pfam" id="PF13715">
    <property type="entry name" value="CarbopepD_reg_2"/>
    <property type="match status" value="1"/>
</dbReference>
<gene>
    <name evidence="15" type="ORF">HHX25_00775</name>
</gene>
<dbReference type="PANTHER" id="PTHR30069">
    <property type="entry name" value="TONB-DEPENDENT OUTER MEMBRANE RECEPTOR"/>
    <property type="match status" value="1"/>
</dbReference>
<dbReference type="InterPro" id="IPR012910">
    <property type="entry name" value="Plug_dom"/>
</dbReference>
<protein>
    <submittedName>
        <fullName evidence="15">TonB-dependent receptor</fullName>
    </submittedName>
</protein>
<proteinExistence type="inferred from homology"/>
<evidence type="ECO:0000256" key="4">
    <source>
        <dbReference type="ARBA" id="ARBA00022692"/>
    </source>
</evidence>
<dbReference type="Gene3D" id="2.40.170.20">
    <property type="entry name" value="TonB-dependent receptor, beta-barrel domain"/>
    <property type="match status" value="1"/>
</dbReference>
<evidence type="ECO:0000259" key="13">
    <source>
        <dbReference type="Pfam" id="PF00593"/>
    </source>
</evidence>
<dbReference type="SUPFAM" id="SSF49464">
    <property type="entry name" value="Carboxypeptidase regulatory domain-like"/>
    <property type="match status" value="1"/>
</dbReference>
<dbReference type="Gene3D" id="2.60.40.1120">
    <property type="entry name" value="Carboxypeptidase-like, regulatory domain"/>
    <property type="match status" value="1"/>
</dbReference>
<dbReference type="InterPro" id="IPR000531">
    <property type="entry name" value="Beta-barrel_TonB"/>
</dbReference>